<dbReference type="InterPro" id="IPR003660">
    <property type="entry name" value="HAMP_dom"/>
</dbReference>
<dbReference type="FunFam" id="3.30.70.270:FF:000001">
    <property type="entry name" value="Diguanylate cyclase domain protein"/>
    <property type="match status" value="1"/>
</dbReference>
<dbReference type="Pfam" id="PF00990">
    <property type="entry name" value="GGDEF"/>
    <property type="match status" value="1"/>
</dbReference>
<evidence type="ECO:0000256" key="3">
    <source>
        <dbReference type="SAM" id="Phobius"/>
    </source>
</evidence>
<organism evidence="6">
    <name type="scientific">hydrothermal vent metagenome</name>
    <dbReference type="NCBI Taxonomy" id="652676"/>
    <lineage>
        <taxon>unclassified sequences</taxon>
        <taxon>metagenomes</taxon>
        <taxon>ecological metagenomes</taxon>
    </lineage>
</organism>
<sequence>MATGSPIKTPHFHFGVRQKVLLVLLTVLLTALSMSSWLALREEEASLLKEINQRGAYIGRFVAKSMAFSVVGYDYHTIQLLLDELTSSDEINYARVTNAKGNIMGESGSTTRDTDIRPASDEDLIMFTNDIHIDNETVGILYLGFSTKHIVSRLETQKFTLLKREALIILLIALGEFLALSYIIVRPVDKIIDFLRRNVNDEGLLVSKIPMVSNDEFGQLAQQFNTLSNQLNEANKKLHSKIESADRRLLETNQQLKRLNEEFRVLSITDPLTGLFNRRHFDELMKTEIELSNRHGNSDSILLIDIDFFKAINDTYGHYTGDVVLKNMTTILQKNLRHTDAVCRIGGEEFALLCKRADKKCAIKIAEKLRIAIETTPMIPEIDGGLMITVSIGVASAPYHTKSITPKQLYKDVDTAMYHSKNNGRNRVTHITDLHQESTEPIENKNSKGQNHEN</sequence>
<dbReference type="InterPro" id="IPR050469">
    <property type="entry name" value="Diguanylate_Cyclase"/>
</dbReference>
<feature type="domain" description="GGDEF" evidence="5">
    <location>
        <begin position="297"/>
        <end position="433"/>
    </location>
</feature>
<feature type="domain" description="HAMP" evidence="4">
    <location>
        <begin position="182"/>
        <end position="236"/>
    </location>
</feature>
<keyword evidence="1" id="KW-0175">Coiled coil</keyword>
<dbReference type="Gene3D" id="6.10.340.10">
    <property type="match status" value="1"/>
</dbReference>
<evidence type="ECO:0000259" key="5">
    <source>
        <dbReference type="PROSITE" id="PS50887"/>
    </source>
</evidence>
<name>A0A3B1AUH7_9ZZZZ</name>
<dbReference type="EMBL" id="UOFV01000401">
    <property type="protein sequence ID" value="VAX03464.1"/>
    <property type="molecule type" value="Genomic_DNA"/>
</dbReference>
<dbReference type="GO" id="GO:0043709">
    <property type="term" value="P:cell adhesion involved in single-species biofilm formation"/>
    <property type="evidence" value="ECO:0007669"/>
    <property type="project" value="TreeGrafter"/>
</dbReference>
<dbReference type="InterPro" id="IPR043128">
    <property type="entry name" value="Rev_trsase/Diguanyl_cyclase"/>
</dbReference>
<feature type="coiled-coil region" evidence="1">
    <location>
        <begin position="217"/>
        <end position="269"/>
    </location>
</feature>
<feature type="transmembrane region" description="Helical" evidence="3">
    <location>
        <begin position="166"/>
        <end position="185"/>
    </location>
</feature>
<dbReference type="CDD" id="cd06225">
    <property type="entry name" value="HAMP"/>
    <property type="match status" value="1"/>
</dbReference>
<dbReference type="SMART" id="SM00267">
    <property type="entry name" value="GGDEF"/>
    <property type="match status" value="1"/>
</dbReference>
<dbReference type="Gene3D" id="3.30.70.270">
    <property type="match status" value="1"/>
</dbReference>
<dbReference type="AlphaFoldDB" id="A0A3B1AUH7"/>
<dbReference type="GO" id="GO:0005886">
    <property type="term" value="C:plasma membrane"/>
    <property type="evidence" value="ECO:0007669"/>
    <property type="project" value="TreeGrafter"/>
</dbReference>
<proteinExistence type="predicted"/>
<dbReference type="GO" id="GO:0007165">
    <property type="term" value="P:signal transduction"/>
    <property type="evidence" value="ECO:0007669"/>
    <property type="project" value="InterPro"/>
</dbReference>
<keyword evidence="3" id="KW-0472">Membrane</keyword>
<dbReference type="PANTHER" id="PTHR45138">
    <property type="entry name" value="REGULATORY COMPONENTS OF SENSORY TRANSDUCTION SYSTEM"/>
    <property type="match status" value="1"/>
</dbReference>
<evidence type="ECO:0000313" key="6">
    <source>
        <dbReference type="EMBL" id="VAX03464.1"/>
    </source>
</evidence>
<feature type="region of interest" description="Disordered" evidence="2">
    <location>
        <begin position="434"/>
        <end position="454"/>
    </location>
</feature>
<dbReference type="PROSITE" id="PS50885">
    <property type="entry name" value="HAMP"/>
    <property type="match status" value="1"/>
</dbReference>
<dbReference type="NCBIfam" id="TIGR00254">
    <property type="entry name" value="GGDEF"/>
    <property type="match status" value="1"/>
</dbReference>
<dbReference type="PROSITE" id="PS50887">
    <property type="entry name" value="GGDEF"/>
    <property type="match status" value="1"/>
</dbReference>
<dbReference type="GO" id="GO:0052621">
    <property type="term" value="F:diguanylate cyclase activity"/>
    <property type="evidence" value="ECO:0007669"/>
    <property type="project" value="TreeGrafter"/>
</dbReference>
<dbReference type="InterPro" id="IPR029787">
    <property type="entry name" value="Nucleotide_cyclase"/>
</dbReference>
<keyword evidence="3" id="KW-0812">Transmembrane</keyword>
<dbReference type="CDD" id="cd01949">
    <property type="entry name" value="GGDEF"/>
    <property type="match status" value="1"/>
</dbReference>
<gene>
    <name evidence="6" type="ORF">MNBD_GAMMA19-2037</name>
</gene>
<evidence type="ECO:0000256" key="1">
    <source>
        <dbReference type="SAM" id="Coils"/>
    </source>
</evidence>
<keyword evidence="3" id="KW-1133">Transmembrane helix</keyword>
<evidence type="ECO:0000256" key="2">
    <source>
        <dbReference type="SAM" id="MobiDB-lite"/>
    </source>
</evidence>
<dbReference type="GO" id="GO:1902201">
    <property type="term" value="P:negative regulation of bacterial-type flagellum-dependent cell motility"/>
    <property type="evidence" value="ECO:0007669"/>
    <property type="project" value="TreeGrafter"/>
</dbReference>
<evidence type="ECO:0000259" key="4">
    <source>
        <dbReference type="PROSITE" id="PS50885"/>
    </source>
</evidence>
<dbReference type="InterPro" id="IPR000160">
    <property type="entry name" value="GGDEF_dom"/>
</dbReference>
<feature type="transmembrane region" description="Helical" evidence="3">
    <location>
        <begin position="20"/>
        <end position="40"/>
    </location>
</feature>
<accession>A0A3B1AUH7</accession>
<dbReference type="SUPFAM" id="SSF55073">
    <property type="entry name" value="Nucleotide cyclase"/>
    <property type="match status" value="1"/>
</dbReference>
<reference evidence="6" key="1">
    <citation type="submission" date="2018-06" db="EMBL/GenBank/DDBJ databases">
        <authorList>
            <person name="Zhirakovskaya E."/>
        </authorList>
    </citation>
    <scope>NUCLEOTIDE SEQUENCE</scope>
</reference>
<dbReference type="PANTHER" id="PTHR45138:SF9">
    <property type="entry name" value="DIGUANYLATE CYCLASE DGCM-RELATED"/>
    <property type="match status" value="1"/>
</dbReference>
<protein>
    <submittedName>
        <fullName evidence="6">GGDEF domain protein</fullName>
    </submittedName>
</protein>